<name>A0A0N9ZIZ9_9RHOB</name>
<dbReference type="Gene3D" id="3.90.320.10">
    <property type="match status" value="1"/>
</dbReference>
<organism evidence="1 2">
    <name type="scientific">Celeribacter marinus</name>
    <dbReference type="NCBI Taxonomy" id="1397108"/>
    <lineage>
        <taxon>Bacteria</taxon>
        <taxon>Pseudomonadati</taxon>
        <taxon>Pseudomonadota</taxon>
        <taxon>Alphaproteobacteria</taxon>
        <taxon>Rhodobacterales</taxon>
        <taxon>Roseobacteraceae</taxon>
        <taxon>Celeribacter</taxon>
    </lineage>
</organism>
<dbReference type="InterPro" id="IPR014153">
    <property type="entry name" value="Ds_break_AddB"/>
</dbReference>
<dbReference type="AlphaFoldDB" id="A0A0N9ZIZ9"/>
<accession>A0A0N9ZIZ9</accession>
<dbReference type="InterPro" id="IPR038726">
    <property type="entry name" value="PDDEXK_AddAB-type"/>
</dbReference>
<dbReference type="EMBL" id="CP012023">
    <property type="protein sequence ID" value="ALI55704.1"/>
    <property type="molecule type" value="Genomic_DNA"/>
</dbReference>
<dbReference type="NCBIfam" id="TIGR02786">
    <property type="entry name" value="addB_alphas"/>
    <property type="match status" value="1"/>
</dbReference>
<dbReference type="PATRIC" id="fig|1397108.4.peg.1794"/>
<proteinExistence type="predicted"/>
<dbReference type="InterPro" id="IPR011604">
    <property type="entry name" value="PDDEXK-like_dom_sf"/>
</dbReference>
<keyword evidence="2" id="KW-1185">Reference proteome</keyword>
<dbReference type="STRING" id="1397108.IMCC12053_1757"/>
<dbReference type="SUPFAM" id="SSF52540">
    <property type="entry name" value="P-loop containing nucleoside triphosphate hydrolases"/>
    <property type="match status" value="1"/>
</dbReference>
<protein>
    <submittedName>
        <fullName evidence="1">ATP-dependent nuclease subunit B</fullName>
    </submittedName>
</protein>
<dbReference type="RefSeq" id="WP_062218072.1">
    <property type="nucleotide sequence ID" value="NZ_CP012023.1"/>
</dbReference>
<dbReference type="KEGG" id="cmar:IMCC12053_1757"/>
<gene>
    <name evidence="1" type="ORF">IMCC12053_1757</name>
</gene>
<dbReference type="Proteomes" id="UP000064920">
    <property type="component" value="Chromosome"/>
</dbReference>
<evidence type="ECO:0000313" key="2">
    <source>
        <dbReference type="Proteomes" id="UP000064920"/>
    </source>
</evidence>
<reference evidence="1 2" key="1">
    <citation type="submission" date="2015-05" db="EMBL/GenBank/DDBJ databases">
        <authorList>
            <person name="Wang D.B."/>
            <person name="Wang M."/>
        </authorList>
    </citation>
    <scope>NUCLEOTIDE SEQUENCE [LARGE SCALE GENOMIC DNA]</scope>
    <source>
        <strain evidence="1 2">IMCC 12053</strain>
    </source>
</reference>
<evidence type="ECO:0000313" key="1">
    <source>
        <dbReference type="EMBL" id="ALI55704.1"/>
    </source>
</evidence>
<dbReference type="InterPro" id="IPR027417">
    <property type="entry name" value="P-loop_NTPase"/>
</dbReference>
<sequence>MFEPSDKPRLFGVACGIDFPRAIKEGILSRFGSDAPELLARTEVFVNTSRMKRDLIAAFDDGTTRLLPRIRLVTELSNDFRFRDVRMPVSGLRLRLELSQLVAHFLDNRPNFAERSAVYGLADTLALLLGEMHDEAVTYDILSNLKLENTSDHWREALEFLKIVKDIYDRDSDIPPLVEERMRTVVDRLGDLWAKSEPTHPILVVGSTGSRGTTARFMELVARLPQGAVVQPGVDFEMPQHVWDRLADPTIYGQMQDHPQERIVRLATHLGLTKRDVIPFFETDPPSEDRNKILSLALRPAPVTDDWMTEGPKLKGVLQACESLTLIEAQDPRREATSVALILRKAAEDGTRAALITPDRDLARQVCAMLDRWGIDPDDSAGEPLNQTPAGRLFRLISNLFGRQITAQDMIVLLKHPLVARGNIADESKRGIHLLWTRQLEVYLRRKSVTFPTKDKMIEWAQKAGKASNDMDDRMAWAMWISDLLAPAAGVGTRSLSAHLDHAMALASGLASGPSGFDDSPLWDNLSGREMRRVMDELMREAKWGADMTPFEFDDMFRAVVGRAMSRDPTPKHPNVMIWGTLEARSLQADLVIVGGMNDGIWPSQPKPDPWFSREMRKDAGLLSPEQMIGLSAHDFQQAFGAREVVISRAIRDAEAETVPSRWVIRLTNLLHGMSDEGMQALRDMRARGVQWTQWATLLDQPDPARDVMELAKRPSPRPPIDARPRSLSVTRIETLIRDPYAIYASKILGLYKLAPLNTTPDPRDRGNAFHDIMERFVDKYVSGETGSDAALRLLSLTDEVLNETVVWPTERRIWRSRMQKIAHRLASREVERLAPGGNVGLEKDGRIVLSNIDFTLTCQADRIDRMDGGGYHIFDYKASIPPTQKDAKTFRIQLLLEALILQDGSFDDIAQGNVRRVSYLGLDKELKVTQIDIDADIVADVRRKLTALISNYDKPETGYTARRAPKFNSFRSDYDLLSRFKEWTEADTASGEDMQ</sequence>
<dbReference type="Pfam" id="PF12705">
    <property type="entry name" value="PDDEXK_1"/>
    <property type="match status" value="1"/>
</dbReference>